<dbReference type="Gene3D" id="3.20.200.10">
    <property type="entry name" value="MHCK/EF2 kinase"/>
    <property type="match status" value="1"/>
</dbReference>
<keyword evidence="4" id="KW-0418">Kinase</keyword>
<evidence type="ECO:0000256" key="1">
    <source>
        <dbReference type="ARBA" id="ARBA00022527"/>
    </source>
</evidence>
<dbReference type="GO" id="GO:0005524">
    <property type="term" value="F:ATP binding"/>
    <property type="evidence" value="ECO:0007669"/>
    <property type="project" value="UniProtKB-KW"/>
</dbReference>
<evidence type="ECO:0000256" key="4">
    <source>
        <dbReference type="ARBA" id="ARBA00022777"/>
    </source>
</evidence>
<dbReference type="SUPFAM" id="SSF56112">
    <property type="entry name" value="Protein kinase-like (PK-like)"/>
    <property type="match status" value="1"/>
</dbReference>
<dbReference type="PROSITE" id="PS51158">
    <property type="entry name" value="ALPHA_KINASE"/>
    <property type="match status" value="1"/>
</dbReference>
<accession>A0A0L0DMU6</accession>
<dbReference type="PANTHER" id="PTHR45992">
    <property type="entry name" value="EUKARYOTIC ELONGATION FACTOR 2 KINASE-RELATED"/>
    <property type="match status" value="1"/>
</dbReference>
<evidence type="ECO:0000256" key="5">
    <source>
        <dbReference type="ARBA" id="ARBA00022840"/>
    </source>
</evidence>
<evidence type="ECO:0000256" key="3">
    <source>
        <dbReference type="ARBA" id="ARBA00022741"/>
    </source>
</evidence>
<keyword evidence="2" id="KW-0808">Transferase</keyword>
<dbReference type="eggNOG" id="ENOG502QVA3">
    <property type="taxonomic scope" value="Eukaryota"/>
</dbReference>
<evidence type="ECO:0000313" key="10">
    <source>
        <dbReference type="Proteomes" id="UP000054408"/>
    </source>
</evidence>
<organism evidence="9 10">
    <name type="scientific">Thecamonas trahens ATCC 50062</name>
    <dbReference type="NCBI Taxonomy" id="461836"/>
    <lineage>
        <taxon>Eukaryota</taxon>
        <taxon>Apusozoa</taxon>
        <taxon>Apusomonadida</taxon>
        <taxon>Apusomonadidae</taxon>
        <taxon>Thecamonas</taxon>
    </lineage>
</organism>
<keyword evidence="7" id="KW-0812">Transmembrane</keyword>
<dbReference type="Gene3D" id="3.30.200.20">
    <property type="entry name" value="Phosphorylase Kinase, domain 1"/>
    <property type="match status" value="1"/>
</dbReference>
<gene>
    <name evidence="9" type="ORF">AMSG_01336</name>
</gene>
<keyword evidence="10" id="KW-1185">Reference proteome</keyword>
<dbReference type="InterPro" id="IPR051852">
    <property type="entry name" value="Alpha-type_PK"/>
</dbReference>
<name>A0A0L0DMU6_THETB</name>
<dbReference type="GO" id="GO:0031037">
    <property type="term" value="P:myosin II filament disassembly"/>
    <property type="evidence" value="ECO:0007669"/>
    <property type="project" value="TreeGrafter"/>
</dbReference>
<proteinExistence type="predicted"/>
<sequence length="409" mass="42937">MPADADGADGEGKAQELELAPVLTPGPGPERWTGDWAADTLGPAQTVLVHRLVGDGGGWRTRWGEVAVADAPFAHGALRACWRATVSWAVGEPYVVKQYMSPDADVPANYVADVQMQTRARALADAYNAARPPLHVELLEAIVLELLPEASARFVAGNYVKHSNNGGVVGHVGAAGGVVRNTPQAFSHFTYAVTQGEAVVVDIQGVGDVYTDPQIHTRSAEQTLGDRGVRGMALFFATHLCSPVCAKLGLRPFQLSPAEIEALAATRVAGTTVPATPVAGDGRERWPALDAQAKFVGAFAAAVATDMAWIAALPDVFDAPASSEVRRDADLHYALAQHFVRDRSRALFHLVVAAQGGCEEAQQAVVAIKVQFHRPDAGQSGGGALWLVAVAAAVAAFAAGWLVAGRRRG</sequence>
<dbReference type="STRING" id="461836.A0A0L0DMU6"/>
<keyword evidence="5" id="KW-0067">ATP-binding</keyword>
<feature type="transmembrane region" description="Helical" evidence="7">
    <location>
        <begin position="384"/>
        <end position="404"/>
    </location>
</feature>
<dbReference type="AlphaFoldDB" id="A0A0L0DMU6"/>
<dbReference type="InterPro" id="IPR004166">
    <property type="entry name" value="a-kinase_dom"/>
</dbReference>
<keyword evidence="7" id="KW-0472">Membrane</keyword>
<keyword evidence="7" id="KW-1133">Transmembrane helix</keyword>
<evidence type="ECO:0000259" key="8">
    <source>
        <dbReference type="PROSITE" id="PS51158"/>
    </source>
</evidence>
<feature type="domain" description="Alpha-type protein kinase" evidence="8">
    <location>
        <begin position="28"/>
        <end position="253"/>
    </location>
</feature>
<evidence type="ECO:0000313" key="9">
    <source>
        <dbReference type="EMBL" id="KNC53627.1"/>
    </source>
</evidence>
<keyword evidence="1" id="KW-0723">Serine/threonine-protein kinase</keyword>
<dbReference type="RefSeq" id="XP_013761944.1">
    <property type="nucleotide sequence ID" value="XM_013906490.1"/>
</dbReference>
<protein>
    <recommendedName>
        <fullName evidence="8">Alpha-type protein kinase domain-containing protein</fullName>
    </recommendedName>
</protein>
<dbReference type="EMBL" id="GL349437">
    <property type="protein sequence ID" value="KNC53627.1"/>
    <property type="molecule type" value="Genomic_DNA"/>
</dbReference>
<dbReference type="PANTHER" id="PTHR45992:SF2">
    <property type="entry name" value="EUKARYOTIC ELONGATION FACTOR 2 KINASE"/>
    <property type="match status" value="1"/>
</dbReference>
<dbReference type="GO" id="GO:1903013">
    <property type="term" value="P:response to differentiation-inducing factor 1"/>
    <property type="evidence" value="ECO:0007669"/>
    <property type="project" value="TreeGrafter"/>
</dbReference>
<dbReference type="Pfam" id="PF02816">
    <property type="entry name" value="Alpha_kinase"/>
    <property type="match status" value="1"/>
</dbReference>
<feature type="region of interest" description="Disordered" evidence="6">
    <location>
        <begin position="1"/>
        <end position="29"/>
    </location>
</feature>
<evidence type="ECO:0000256" key="2">
    <source>
        <dbReference type="ARBA" id="ARBA00022679"/>
    </source>
</evidence>
<reference evidence="9 10" key="1">
    <citation type="submission" date="2010-05" db="EMBL/GenBank/DDBJ databases">
        <title>The Genome Sequence of Thecamonas trahens ATCC 50062.</title>
        <authorList>
            <consortium name="The Broad Institute Genome Sequencing Platform"/>
            <person name="Russ C."/>
            <person name="Cuomo C."/>
            <person name="Shea T."/>
            <person name="Young S.K."/>
            <person name="Zeng Q."/>
            <person name="Koehrsen M."/>
            <person name="Haas B."/>
            <person name="Borodovsky M."/>
            <person name="Guigo R."/>
            <person name="Alvarado L."/>
            <person name="Berlin A."/>
            <person name="Bochicchio J."/>
            <person name="Borenstein D."/>
            <person name="Chapman S."/>
            <person name="Chen Z."/>
            <person name="Freedman E."/>
            <person name="Gellesch M."/>
            <person name="Goldberg J."/>
            <person name="Griggs A."/>
            <person name="Gujja S."/>
            <person name="Heilman E."/>
            <person name="Heiman D."/>
            <person name="Hepburn T."/>
            <person name="Howarth C."/>
            <person name="Jen D."/>
            <person name="Larson L."/>
            <person name="Mehta T."/>
            <person name="Park D."/>
            <person name="Pearson M."/>
            <person name="Roberts A."/>
            <person name="Saif S."/>
            <person name="Shenoy N."/>
            <person name="Sisk P."/>
            <person name="Stolte C."/>
            <person name="Sykes S."/>
            <person name="Thomson T."/>
            <person name="Walk T."/>
            <person name="White J."/>
            <person name="Yandava C."/>
            <person name="Burger G."/>
            <person name="Gray M.W."/>
            <person name="Holland P.W.H."/>
            <person name="King N."/>
            <person name="Lang F.B.F."/>
            <person name="Roger A.J."/>
            <person name="Ruiz-Trillo I."/>
            <person name="Lander E."/>
            <person name="Nusbaum C."/>
        </authorList>
    </citation>
    <scope>NUCLEOTIDE SEQUENCE [LARGE SCALE GENOMIC DNA]</scope>
    <source>
        <strain evidence="9 10">ATCC 50062</strain>
    </source>
</reference>
<dbReference type="Proteomes" id="UP000054408">
    <property type="component" value="Unassembled WGS sequence"/>
</dbReference>
<evidence type="ECO:0000256" key="6">
    <source>
        <dbReference type="SAM" id="MobiDB-lite"/>
    </source>
</evidence>
<dbReference type="GeneID" id="25561091"/>
<evidence type="ECO:0000256" key="7">
    <source>
        <dbReference type="SAM" id="Phobius"/>
    </source>
</evidence>
<keyword evidence="3" id="KW-0547">Nucleotide-binding</keyword>
<dbReference type="OrthoDB" id="10267959at2759"/>
<dbReference type="InterPro" id="IPR011009">
    <property type="entry name" value="Kinase-like_dom_sf"/>
</dbReference>
<dbReference type="SMART" id="SM00811">
    <property type="entry name" value="Alpha_kinase"/>
    <property type="match status" value="1"/>
</dbReference>
<dbReference type="GO" id="GO:0004674">
    <property type="term" value="F:protein serine/threonine kinase activity"/>
    <property type="evidence" value="ECO:0007669"/>
    <property type="project" value="UniProtKB-KW"/>
</dbReference>